<evidence type="ECO:0000313" key="4">
    <source>
        <dbReference type="Proteomes" id="UP001597034"/>
    </source>
</evidence>
<feature type="transmembrane region" description="Helical" evidence="1">
    <location>
        <begin position="37"/>
        <end position="58"/>
    </location>
</feature>
<feature type="domain" description="DUF8132" evidence="2">
    <location>
        <begin position="8"/>
        <end position="59"/>
    </location>
</feature>
<dbReference type="RefSeq" id="WP_256399511.1">
    <property type="nucleotide sequence ID" value="NZ_JANHJR010000002.1"/>
</dbReference>
<dbReference type="AlphaFoldDB" id="A0ABD6DE09"/>
<dbReference type="EMBL" id="JBHUDO010000001">
    <property type="protein sequence ID" value="MFD1644231.1"/>
    <property type="molecule type" value="Genomic_DNA"/>
</dbReference>
<protein>
    <recommendedName>
        <fullName evidence="2">DUF8132 domain-containing protein</fullName>
    </recommendedName>
</protein>
<gene>
    <name evidence="3" type="ORF">ACFSBL_00880</name>
</gene>
<dbReference type="InterPro" id="IPR058445">
    <property type="entry name" value="DUF8132"/>
</dbReference>
<keyword evidence="1" id="KW-0812">Transmembrane</keyword>
<evidence type="ECO:0000259" key="2">
    <source>
        <dbReference type="Pfam" id="PF26453"/>
    </source>
</evidence>
<reference evidence="3 4" key="1">
    <citation type="journal article" date="2019" name="Int. J. Syst. Evol. Microbiol.">
        <title>The Global Catalogue of Microorganisms (GCM) 10K type strain sequencing project: providing services to taxonomists for standard genome sequencing and annotation.</title>
        <authorList>
            <consortium name="The Broad Institute Genomics Platform"/>
            <consortium name="The Broad Institute Genome Sequencing Center for Infectious Disease"/>
            <person name="Wu L."/>
            <person name="Ma J."/>
        </authorList>
    </citation>
    <scope>NUCLEOTIDE SEQUENCE [LARGE SCALE GENOMIC DNA]</scope>
    <source>
        <strain evidence="3 4">CGMCC 1.10390</strain>
    </source>
</reference>
<keyword evidence="1" id="KW-1133">Transmembrane helix</keyword>
<evidence type="ECO:0000313" key="3">
    <source>
        <dbReference type="EMBL" id="MFD1644231.1"/>
    </source>
</evidence>
<name>A0ABD6DE09_9EURY</name>
<keyword evidence="1" id="KW-0472">Membrane</keyword>
<accession>A0ABD6DE09</accession>
<evidence type="ECO:0000256" key="1">
    <source>
        <dbReference type="SAM" id="Phobius"/>
    </source>
</evidence>
<sequence>MRAPLSTTVMLLGLVVTVGSGWYIAKGPFFGFATPPLPYILGATGVFVFGIIVFGWGLSSRIDAGRGNERVIPSNEKV</sequence>
<dbReference type="Pfam" id="PF26453">
    <property type="entry name" value="DUF8132"/>
    <property type="match status" value="1"/>
</dbReference>
<proteinExistence type="predicted"/>
<keyword evidence="4" id="KW-1185">Reference proteome</keyword>
<organism evidence="3 4">
    <name type="scientific">Haloarchaeobius litoreus</name>
    <dbReference type="NCBI Taxonomy" id="755306"/>
    <lineage>
        <taxon>Archaea</taxon>
        <taxon>Methanobacteriati</taxon>
        <taxon>Methanobacteriota</taxon>
        <taxon>Stenosarchaea group</taxon>
        <taxon>Halobacteria</taxon>
        <taxon>Halobacteriales</taxon>
        <taxon>Halorubellaceae</taxon>
        <taxon>Haloarchaeobius</taxon>
    </lineage>
</organism>
<dbReference type="Proteomes" id="UP001597034">
    <property type="component" value="Unassembled WGS sequence"/>
</dbReference>
<comment type="caution">
    <text evidence="3">The sequence shown here is derived from an EMBL/GenBank/DDBJ whole genome shotgun (WGS) entry which is preliminary data.</text>
</comment>